<organism evidence="6">
    <name type="scientific">Pyropia perforata</name>
    <name type="common">Red alga</name>
    <name type="synonym">Porphyra perforata</name>
    <dbReference type="NCBI Taxonomy" id="182771"/>
    <lineage>
        <taxon>Eukaryota</taxon>
        <taxon>Rhodophyta</taxon>
        <taxon>Bangiophyceae</taxon>
        <taxon>Bangiales</taxon>
        <taxon>Bangiaceae</taxon>
        <taxon>Pyropia</taxon>
    </lineage>
</organism>
<dbReference type="Gene3D" id="2.30.170.40">
    <property type="entry name" value="Ribosomal protein L28/L24"/>
    <property type="match status" value="1"/>
</dbReference>
<dbReference type="GO" id="GO:0003735">
    <property type="term" value="F:structural constituent of ribosome"/>
    <property type="evidence" value="ECO:0007669"/>
    <property type="project" value="InterPro"/>
</dbReference>
<dbReference type="Pfam" id="PF00830">
    <property type="entry name" value="Ribosomal_L28"/>
    <property type="match status" value="1"/>
</dbReference>
<keyword evidence="2 6" id="KW-0689">Ribosomal protein</keyword>
<comment type="similarity">
    <text evidence="1">Belongs to the bacterial ribosomal protein bL28 family.</text>
</comment>
<protein>
    <recommendedName>
        <fullName evidence="4">Large ribosomal subunit protein bL28c</fullName>
    </recommendedName>
    <alternativeName>
        <fullName evidence="5">50S ribosomal protein L28, chloroplastic</fullName>
    </alternativeName>
</protein>
<keyword evidence="6" id="KW-0150">Chloroplast</keyword>
<gene>
    <name evidence="6" type="primary">rpl28</name>
</gene>
<dbReference type="PANTHER" id="PTHR13528:SF2">
    <property type="entry name" value="LARGE RIBOSOMAL SUBUNIT PROTEIN BL28M"/>
    <property type="match status" value="1"/>
</dbReference>
<dbReference type="InterPro" id="IPR026569">
    <property type="entry name" value="Ribosomal_bL28"/>
</dbReference>
<dbReference type="InterPro" id="IPR001383">
    <property type="entry name" value="Ribosomal_bL28_bact-type"/>
</dbReference>
<dbReference type="AlphaFoldDB" id="A0A059SUM1"/>
<accession>A0A059X5P2</accession>
<evidence type="ECO:0000256" key="1">
    <source>
        <dbReference type="ARBA" id="ARBA00008760"/>
    </source>
</evidence>
<evidence type="ECO:0000256" key="3">
    <source>
        <dbReference type="ARBA" id="ARBA00023274"/>
    </source>
</evidence>
<dbReference type="GO" id="GO:0006412">
    <property type="term" value="P:translation"/>
    <property type="evidence" value="ECO:0007669"/>
    <property type="project" value="InterPro"/>
</dbReference>
<sequence length="63" mass="7361">MSKKCCLTGKVANNGYAVSHSHKRTKKLQKVNLQYKKVWSREQNKWIKMLISTKAIKTLTRIL</sequence>
<proteinExistence type="inferred from homology"/>
<dbReference type="EMBL" id="KF515972">
    <property type="protein sequence ID" value="AHB35002.1"/>
    <property type="molecule type" value="Genomic_DNA"/>
</dbReference>
<dbReference type="HAMAP" id="MF_00373">
    <property type="entry name" value="Ribosomal_bL28"/>
    <property type="match status" value="1"/>
</dbReference>
<evidence type="ECO:0000256" key="4">
    <source>
        <dbReference type="ARBA" id="ARBA00035265"/>
    </source>
</evidence>
<reference evidence="6" key="1">
    <citation type="journal article" date="2014" name="Sci. Rep.">
        <title>Minimally destructive sampling of type specimens of Pyropia (Bangiales, Rhodophyta) recovers complete plastid and mitochondrial genomes.</title>
        <authorList>
            <person name="Hughey J.R."/>
            <person name="Gabrielson P.W."/>
            <person name="Rohmer L."/>
            <person name="Tortolani J."/>
            <person name="Silva M."/>
            <person name="Miller K.A."/>
            <person name="Young J.D."/>
            <person name="Martell C."/>
            <person name="Ruediger E."/>
        </authorList>
    </citation>
    <scope>NUCLEOTIDE SEQUENCE</scope>
</reference>
<evidence type="ECO:0000256" key="2">
    <source>
        <dbReference type="ARBA" id="ARBA00022980"/>
    </source>
</evidence>
<dbReference type="EMBL" id="KJ776828">
    <property type="protein sequence ID" value="AIA19582.1"/>
    <property type="molecule type" value="Genomic_DNA"/>
</dbReference>
<evidence type="ECO:0000313" key="6">
    <source>
        <dbReference type="EMBL" id="AHB35002.1"/>
    </source>
</evidence>
<evidence type="ECO:0000256" key="5">
    <source>
        <dbReference type="ARBA" id="ARBA00035447"/>
    </source>
</evidence>
<dbReference type="GO" id="GO:0005840">
    <property type="term" value="C:ribosome"/>
    <property type="evidence" value="ECO:0007669"/>
    <property type="project" value="UniProtKB-KW"/>
</dbReference>
<dbReference type="InterPro" id="IPR034704">
    <property type="entry name" value="Ribosomal_bL28/bL31-like_sf"/>
</dbReference>
<dbReference type="InterPro" id="IPR037147">
    <property type="entry name" value="Ribosomal_bL28_sf"/>
</dbReference>
<geneLocation type="plastid" evidence="6"/>
<dbReference type="PANTHER" id="PTHR13528">
    <property type="entry name" value="39S RIBOSOMAL PROTEIN L28, MITOCHONDRIAL"/>
    <property type="match status" value="1"/>
</dbReference>
<dbReference type="NCBIfam" id="TIGR00009">
    <property type="entry name" value="L28"/>
    <property type="match status" value="1"/>
</dbReference>
<keyword evidence="6" id="KW-0934">Plastid</keyword>
<accession>A0A059SUM1</accession>
<dbReference type="SUPFAM" id="SSF143800">
    <property type="entry name" value="L28p-like"/>
    <property type="match status" value="1"/>
</dbReference>
<keyword evidence="3" id="KW-0687">Ribonucleoprotein</keyword>
<dbReference type="GO" id="GO:1990904">
    <property type="term" value="C:ribonucleoprotein complex"/>
    <property type="evidence" value="ECO:0007669"/>
    <property type="project" value="UniProtKB-KW"/>
</dbReference>
<name>A0A059SUM1_PYRPE</name>